<reference evidence="1" key="1">
    <citation type="submission" date="2018-05" db="EMBL/GenBank/DDBJ databases">
        <authorList>
            <person name="Lanie J.A."/>
            <person name="Ng W.-L."/>
            <person name="Kazmierczak K.M."/>
            <person name="Andrzejewski T.M."/>
            <person name="Davidsen T.M."/>
            <person name="Wayne K.J."/>
            <person name="Tettelin H."/>
            <person name="Glass J.I."/>
            <person name="Rusch D."/>
            <person name="Podicherti R."/>
            <person name="Tsui H.-C.T."/>
            <person name="Winkler M.E."/>
        </authorList>
    </citation>
    <scope>NUCLEOTIDE SEQUENCE</scope>
</reference>
<evidence type="ECO:0000313" key="1">
    <source>
        <dbReference type="EMBL" id="SVC90734.1"/>
    </source>
</evidence>
<sequence length="73" mass="8426">MILNKRNNPVVFDDASGRRVYLPKIIGSKRNCNITDNNVTYGKYDKNFQIDSDDHEKWIKIGITTINIILINS</sequence>
<proteinExistence type="predicted"/>
<gene>
    <name evidence="1" type="ORF">METZ01_LOCUS343588</name>
</gene>
<accession>A0A382QZ13</accession>
<dbReference type="AlphaFoldDB" id="A0A382QZ13"/>
<protein>
    <submittedName>
        <fullName evidence="1">Uncharacterized protein</fullName>
    </submittedName>
</protein>
<dbReference type="EMBL" id="UINC01117947">
    <property type="protein sequence ID" value="SVC90734.1"/>
    <property type="molecule type" value="Genomic_DNA"/>
</dbReference>
<organism evidence="1">
    <name type="scientific">marine metagenome</name>
    <dbReference type="NCBI Taxonomy" id="408172"/>
    <lineage>
        <taxon>unclassified sequences</taxon>
        <taxon>metagenomes</taxon>
        <taxon>ecological metagenomes</taxon>
    </lineage>
</organism>
<name>A0A382QZ13_9ZZZZ</name>